<dbReference type="EMBL" id="FQUT01000004">
    <property type="protein sequence ID" value="SHF51270.1"/>
    <property type="molecule type" value="Genomic_DNA"/>
</dbReference>
<dbReference type="AlphaFoldDB" id="A0A1M5C9C6"/>
<dbReference type="STRING" id="1416778.SAMN05443633_104451"/>
<protein>
    <submittedName>
        <fullName evidence="2">Uncharacterized protein</fullName>
    </submittedName>
</protein>
<sequence>MNLRNKISLALSLVGALAFGQVGINTENPDSSSIIESKSENKGLLFPRVAQDQINTINNPAQGLTVFNTTTKMFEAYNGSIWSQAPFYPQDFWKILGNSQTISNTTNIIGTADARVFNIRTSNIKSFNIEINGQVVVGDRILNKPRMHVTRPATNTTLPSITLQHSTGFGDGVRYPNTMTLTNVSTGRIKGNLAFANTVADAGNGISVAGITYFETGNADSGFSFYTGGHPVSSSDTSFDRMKVTAMGNVGIGTGNPLAKLQVEDGDIYITDPAKGIILNSGNTCHRITVNNSGTLITNTIACP</sequence>
<evidence type="ECO:0000313" key="3">
    <source>
        <dbReference type="Proteomes" id="UP000184518"/>
    </source>
</evidence>
<dbReference type="OrthoDB" id="9808953at2"/>
<accession>A0A1M5C9C6</accession>
<dbReference type="RefSeq" id="WP_072957056.1">
    <property type="nucleotide sequence ID" value="NZ_FQUT01000004.1"/>
</dbReference>
<dbReference type="Proteomes" id="UP000184518">
    <property type="component" value="Unassembled WGS sequence"/>
</dbReference>
<name>A0A1M5C9C6_9FLAO</name>
<evidence type="ECO:0000313" key="2">
    <source>
        <dbReference type="EMBL" id="SHF51270.1"/>
    </source>
</evidence>
<evidence type="ECO:0000256" key="1">
    <source>
        <dbReference type="SAM" id="SignalP"/>
    </source>
</evidence>
<keyword evidence="1" id="KW-0732">Signal</keyword>
<proteinExistence type="predicted"/>
<feature type="signal peptide" evidence="1">
    <location>
        <begin position="1"/>
        <end position="20"/>
    </location>
</feature>
<keyword evidence="3" id="KW-1185">Reference proteome</keyword>
<feature type="chain" id="PRO_5013245771" evidence="1">
    <location>
        <begin position="21"/>
        <end position="304"/>
    </location>
</feature>
<organism evidence="2 3">
    <name type="scientific">Chryseobacterium arachidis</name>
    <dbReference type="NCBI Taxonomy" id="1416778"/>
    <lineage>
        <taxon>Bacteria</taxon>
        <taxon>Pseudomonadati</taxon>
        <taxon>Bacteroidota</taxon>
        <taxon>Flavobacteriia</taxon>
        <taxon>Flavobacteriales</taxon>
        <taxon>Weeksellaceae</taxon>
        <taxon>Chryseobacterium group</taxon>
        <taxon>Chryseobacterium</taxon>
    </lineage>
</organism>
<gene>
    <name evidence="2" type="ORF">SAMN05443633_104451</name>
</gene>
<reference evidence="3" key="1">
    <citation type="submission" date="2016-11" db="EMBL/GenBank/DDBJ databases">
        <authorList>
            <person name="Varghese N."/>
            <person name="Submissions S."/>
        </authorList>
    </citation>
    <scope>NUCLEOTIDE SEQUENCE [LARGE SCALE GENOMIC DNA]</scope>
    <source>
        <strain evidence="3">DSM 27619</strain>
    </source>
</reference>